<keyword evidence="4" id="KW-0808">Transferase</keyword>
<keyword evidence="2" id="KW-0169">Cobalamin biosynthesis</keyword>
<dbReference type="GO" id="GO:0043819">
    <property type="term" value="F:precorrin-6A synthase (deacetylating) activity"/>
    <property type="evidence" value="ECO:0007669"/>
    <property type="project" value="InterPro"/>
</dbReference>
<keyword evidence="5" id="KW-0949">S-adenosyl-L-methionine</keyword>
<name>A0A8J3CIN9_9PSEU</name>
<dbReference type="PANTHER" id="PTHR43467">
    <property type="entry name" value="COBALT-PRECORRIN-2 C(20)-METHYLTRANSFERASE"/>
    <property type="match status" value="1"/>
</dbReference>
<proteinExistence type="predicted"/>
<evidence type="ECO:0000256" key="3">
    <source>
        <dbReference type="ARBA" id="ARBA00022603"/>
    </source>
</evidence>
<accession>A0A8J3CIN9</accession>
<dbReference type="Gene3D" id="3.40.1010.10">
    <property type="entry name" value="Cobalt-precorrin-4 Transmethylase, Domain 1"/>
    <property type="match status" value="1"/>
</dbReference>
<dbReference type="Proteomes" id="UP000637578">
    <property type="component" value="Unassembled WGS sequence"/>
</dbReference>
<dbReference type="InterPro" id="IPR035996">
    <property type="entry name" value="4pyrrol_Methylase_sf"/>
</dbReference>
<evidence type="ECO:0000259" key="6">
    <source>
        <dbReference type="Pfam" id="PF00590"/>
    </source>
</evidence>
<dbReference type="NCBIfam" id="TIGR02434">
    <property type="entry name" value="CobF"/>
    <property type="match status" value="1"/>
</dbReference>
<evidence type="ECO:0000256" key="5">
    <source>
        <dbReference type="ARBA" id="ARBA00022691"/>
    </source>
</evidence>
<reference evidence="7" key="1">
    <citation type="journal article" date="2014" name="Int. J. Syst. Evol. Microbiol.">
        <title>Complete genome sequence of Corynebacterium casei LMG S-19264T (=DSM 44701T), isolated from a smear-ripened cheese.</title>
        <authorList>
            <consortium name="US DOE Joint Genome Institute (JGI-PGF)"/>
            <person name="Walter F."/>
            <person name="Albersmeier A."/>
            <person name="Kalinowski J."/>
            <person name="Ruckert C."/>
        </authorList>
    </citation>
    <scope>NUCLEOTIDE SEQUENCE</scope>
    <source>
        <strain evidence="7">CGMCC 4.5737</strain>
    </source>
</reference>
<dbReference type="InterPro" id="IPR014777">
    <property type="entry name" value="4pyrrole_Mease_sub1"/>
</dbReference>
<evidence type="ECO:0000256" key="1">
    <source>
        <dbReference type="ARBA" id="ARBA00004953"/>
    </source>
</evidence>
<dbReference type="InterPro" id="IPR014776">
    <property type="entry name" value="4pyrrole_Mease_sub2"/>
</dbReference>
<evidence type="ECO:0000256" key="4">
    <source>
        <dbReference type="ARBA" id="ARBA00022679"/>
    </source>
</evidence>
<keyword evidence="3" id="KW-0489">Methyltransferase</keyword>
<dbReference type="SUPFAM" id="SSF53790">
    <property type="entry name" value="Tetrapyrrole methylase"/>
    <property type="match status" value="1"/>
</dbReference>
<dbReference type="EMBL" id="BMMK01000029">
    <property type="protein sequence ID" value="GGM73008.1"/>
    <property type="molecule type" value="Genomic_DNA"/>
</dbReference>
<dbReference type="GO" id="GO:0032259">
    <property type="term" value="P:methylation"/>
    <property type="evidence" value="ECO:0007669"/>
    <property type="project" value="UniProtKB-KW"/>
</dbReference>
<dbReference type="PANTHER" id="PTHR43467:SF1">
    <property type="entry name" value="PRECORRIN-6A SYNTHASE [DEACETYLATING]"/>
    <property type="match status" value="1"/>
</dbReference>
<sequence length="289" mass="32953">MDERQSGVGAADIWCASWWRCMLLAVRKVYLIGIGAGNPEHLTVQAVNALNEVDVFFVLDKGSETEELVRLRREILERYVPDRPYRVVQVNDPRRDRTAKDYVAAVEDWRQRRVELYEQLIRDELTDGSRGAVLVWGDPALYDSTVSLFQALRERAKVEFAYEVIPGVSSLSALVAGHRTTFNQIGRPVLITTGRQLARGLPADVDDVLVMLDAHCTFHRFVDEDLEIFWGAYVGTPDEILISGRLRDVAEEIQHVRSRARQEKGWIMDSYLLRRLTPAAPVPQEHIAR</sequence>
<comment type="pathway">
    <text evidence="1">Cofactor biosynthesis; adenosylcobalamin biosynthesis.</text>
</comment>
<dbReference type="Pfam" id="PF00590">
    <property type="entry name" value="TP_methylase"/>
    <property type="match status" value="1"/>
</dbReference>
<dbReference type="GO" id="GO:0009236">
    <property type="term" value="P:cobalamin biosynthetic process"/>
    <property type="evidence" value="ECO:0007669"/>
    <property type="project" value="UniProtKB-KW"/>
</dbReference>
<keyword evidence="8" id="KW-1185">Reference proteome</keyword>
<protein>
    <submittedName>
        <fullName evidence="7">Precorrin-6A synthase (Deacetylating)</fullName>
    </submittedName>
</protein>
<evidence type="ECO:0000256" key="2">
    <source>
        <dbReference type="ARBA" id="ARBA00022573"/>
    </source>
</evidence>
<dbReference type="Gene3D" id="3.30.950.10">
    <property type="entry name" value="Methyltransferase, Cobalt-precorrin-4 Transmethylase, Domain 2"/>
    <property type="match status" value="1"/>
</dbReference>
<evidence type="ECO:0000313" key="8">
    <source>
        <dbReference type="Proteomes" id="UP000637578"/>
    </source>
</evidence>
<organism evidence="7 8">
    <name type="scientific">Longimycelium tulufanense</name>
    <dbReference type="NCBI Taxonomy" id="907463"/>
    <lineage>
        <taxon>Bacteria</taxon>
        <taxon>Bacillati</taxon>
        <taxon>Actinomycetota</taxon>
        <taxon>Actinomycetes</taxon>
        <taxon>Pseudonocardiales</taxon>
        <taxon>Pseudonocardiaceae</taxon>
        <taxon>Longimycelium</taxon>
    </lineage>
</organism>
<feature type="domain" description="Tetrapyrrole methylase" evidence="6">
    <location>
        <begin position="28"/>
        <end position="249"/>
    </location>
</feature>
<dbReference type="AlphaFoldDB" id="A0A8J3CIN9"/>
<evidence type="ECO:0000313" key="7">
    <source>
        <dbReference type="EMBL" id="GGM73008.1"/>
    </source>
</evidence>
<gene>
    <name evidence="7" type="primary">cobF</name>
    <name evidence="7" type="ORF">GCM10012275_49600</name>
</gene>
<dbReference type="CDD" id="cd11643">
    <property type="entry name" value="Precorrin-6A-synthase"/>
    <property type="match status" value="1"/>
</dbReference>
<dbReference type="InterPro" id="IPR000878">
    <property type="entry name" value="4pyrrol_Mease"/>
</dbReference>
<dbReference type="InterPro" id="IPR012797">
    <property type="entry name" value="CobF"/>
</dbReference>
<reference evidence="7" key="2">
    <citation type="submission" date="2020-09" db="EMBL/GenBank/DDBJ databases">
        <authorList>
            <person name="Sun Q."/>
            <person name="Zhou Y."/>
        </authorList>
    </citation>
    <scope>NUCLEOTIDE SEQUENCE</scope>
    <source>
        <strain evidence="7">CGMCC 4.5737</strain>
    </source>
</reference>
<comment type="caution">
    <text evidence="7">The sequence shown here is derived from an EMBL/GenBank/DDBJ whole genome shotgun (WGS) entry which is preliminary data.</text>
</comment>
<dbReference type="PIRSF" id="PIRSF036525">
    <property type="entry name" value="CobF"/>
    <property type="match status" value="1"/>
</dbReference>